<protein>
    <recommendedName>
        <fullName evidence="1">Lantibiotic dehydratase N-terminal domain-containing protein</fullName>
    </recommendedName>
</protein>
<sequence>MKPNSINCFDTFVLRTPLYPIHFYTNLLNEYSTEKLLNAYREKFVKEAIQIASPELISQFDKLIKNPEGFSTNKKIKLELALLKYIARLSSRATPFGIFAGCTTGKLTNTTTIALDAIEKHEVYTQFDMQYWINLLQDISKKKEILKELVYYPNSSLYKIANFYRYIEYQHVNKKREHKLSSFKSNEILETIINATKLGLHFNEILNLIIKDETEISEAEEFLLELIDNQILVNEIDACVTGDLESKRVMTILDKISNFTVEYGILEEISSQIEKRCLITNSATTFLNVKNLIEKFETPFEEKYILQTDLYKKTKTSTLNKNISNKVTKALKFLSKIRKNRENSNLTEFKKTFQRRYETREMPLSIVLDSELGIGYLQNNYSNDSHPILDSFSFQNINDTIILSENWTKIDYILEKKLKKAISNSDSEIILTEKDFDFNESEIQNIPDTFSVLIEVILENENEIISIESSGNYSAAKLIGRFCNGDEAIHNLAKEIVQKETTLNSNKILAEIVHLPQSRTGNILRRPNLRTYEIPYLANSLVAKKNQINSEDLYLSIKNNAVVLTSKAFQKEIIPCLSNAHNYSHNSIPVYHFLSDLQGQTKQLLPSFSWGILENHYNYFPRVSYSNVIISKAKWIIEYKEVERFTKINDIKKAFPDFITWKNNKKMPKYVNIVNGDNTLLIDIELEIGFTIFLNSIKPKSKIILEEFLFANNSPVKDVDNNSFANQFILSFYQSKNE</sequence>
<name>A0ABX0I442_9FLAO</name>
<evidence type="ECO:0000313" key="3">
    <source>
        <dbReference type="Proteomes" id="UP000800984"/>
    </source>
</evidence>
<dbReference type="EMBL" id="JAAJBT010000001">
    <property type="protein sequence ID" value="NHM00522.1"/>
    <property type="molecule type" value="Genomic_DNA"/>
</dbReference>
<dbReference type="Proteomes" id="UP000800984">
    <property type="component" value="Unassembled WGS sequence"/>
</dbReference>
<keyword evidence="3" id="KW-1185">Reference proteome</keyword>
<organism evidence="2 3">
    <name type="scientific">Flavobacterium difficile</name>
    <dbReference type="NCBI Taxonomy" id="2709659"/>
    <lineage>
        <taxon>Bacteria</taxon>
        <taxon>Pseudomonadati</taxon>
        <taxon>Bacteroidota</taxon>
        <taxon>Flavobacteriia</taxon>
        <taxon>Flavobacteriales</taxon>
        <taxon>Flavobacteriaceae</taxon>
        <taxon>Flavobacterium</taxon>
    </lineage>
</organism>
<dbReference type="RefSeq" id="WP_166075560.1">
    <property type="nucleotide sequence ID" value="NZ_JAAJBT010000001.1"/>
</dbReference>
<accession>A0ABX0I442</accession>
<evidence type="ECO:0000313" key="2">
    <source>
        <dbReference type="EMBL" id="NHM00522.1"/>
    </source>
</evidence>
<proteinExistence type="predicted"/>
<feature type="domain" description="Lantibiotic dehydratase N-terminal" evidence="1">
    <location>
        <begin position="43"/>
        <end position="685"/>
    </location>
</feature>
<gene>
    <name evidence="2" type="ORF">G4D72_00190</name>
</gene>
<dbReference type="Pfam" id="PF04738">
    <property type="entry name" value="Lant_dehydr_N"/>
    <property type="match status" value="1"/>
</dbReference>
<dbReference type="InterPro" id="IPR006827">
    <property type="entry name" value="Lant_deHydtase_N"/>
</dbReference>
<evidence type="ECO:0000259" key="1">
    <source>
        <dbReference type="Pfam" id="PF04738"/>
    </source>
</evidence>
<comment type="caution">
    <text evidence="2">The sequence shown here is derived from an EMBL/GenBank/DDBJ whole genome shotgun (WGS) entry which is preliminary data.</text>
</comment>
<reference evidence="2 3" key="1">
    <citation type="submission" date="2020-02" db="EMBL/GenBank/DDBJ databases">
        <authorList>
            <person name="Chen W.-M."/>
        </authorList>
    </citation>
    <scope>NUCLEOTIDE SEQUENCE [LARGE SCALE GENOMIC DNA]</scope>
    <source>
        <strain evidence="2 3">KDG-16</strain>
    </source>
</reference>